<dbReference type="RefSeq" id="XP_062711965.1">
    <property type="nucleotide sequence ID" value="XM_062855981.1"/>
</dbReference>
<dbReference type="InterPro" id="IPR013083">
    <property type="entry name" value="Znf_RING/FYVE/PHD"/>
</dbReference>
<dbReference type="InterPro" id="IPR011011">
    <property type="entry name" value="Znf_FYVE_PHD"/>
</dbReference>
<feature type="coiled-coil region" evidence="1">
    <location>
        <begin position="95"/>
        <end position="169"/>
    </location>
</feature>
<dbReference type="SUPFAM" id="SSF57903">
    <property type="entry name" value="FYVE/PHD zinc finger"/>
    <property type="match status" value="1"/>
</dbReference>
<dbReference type="Proteomes" id="UP000069940">
    <property type="component" value="Unassembled WGS sequence"/>
</dbReference>
<feature type="compositionally biased region" description="Low complexity" evidence="2">
    <location>
        <begin position="76"/>
        <end position="86"/>
    </location>
</feature>
<organism evidence="3 4">
    <name type="scientific">Aedes albopictus</name>
    <name type="common">Asian tiger mosquito</name>
    <name type="synonym">Stegomyia albopicta</name>
    <dbReference type="NCBI Taxonomy" id="7160"/>
    <lineage>
        <taxon>Eukaryota</taxon>
        <taxon>Metazoa</taxon>
        <taxon>Ecdysozoa</taxon>
        <taxon>Arthropoda</taxon>
        <taxon>Hexapoda</taxon>
        <taxon>Insecta</taxon>
        <taxon>Pterygota</taxon>
        <taxon>Neoptera</taxon>
        <taxon>Endopterygota</taxon>
        <taxon>Diptera</taxon>
        <taxon>Nematocera</taxon>
        <taxon>Culicoidea</taxon>
        <taxon>Culicidae</taxon>
        <taxon>Culicinae</taxon>
        <taxon>Aedini</taxon>
        <taxon>Aedes</taxon>
        <taxon>Stegomyia</taxon>
    </lineage>
</organism>
<sequence length="256" mass="29247">MASDAESTHDQTIIYLTVTPCDICCPSTRDEVMFGCDGCAEWFHIRCEKAPGYQQKQKDVKKQARARKSGNESDKSSVSSRLASSSVETKGLALEEKQKRQYEEMEAERLLQKKEREMQRAFEQRKMELELQMRAEEQEEQRAWQAEMLQKKKEQIQRLKANRESSFEMQMAAMDEELAELSGQKSKPAPKVVKDVSRAGPSGKINKNVLKLRKANVKKLTRDYESTDGGDEDDENSDDSDLSTQSSDSSMEARVR</sequence>
<evidence type="ECO:0000313" key="4">
    <source>
        <dbReference type="Proteomes" id="UP000069940"/>
    </source>
</evidence>
<reference evidence="4" key="1">
    <citation type="journal article" date="2015" name="Proc. Natl. Acad. Sci. U.S.A.">
        <title>Genome sequence of the Asian Tiger mosquito, Aedes albopictus, reveals insights into its biology, genetics, and evolution.</title>
        <authorList>
            <person name="Chen X.G."/>
            <person name="Jiang X."/>
            <person name="Gu J."/>
            <person name="Xu M."/>
            <person name="Wu Y."/>
            <person name="Deng Y."/>
            <person name="Zhang C."/>
            <person name="Bonizzoni M."/>
            <person name="Dermauw W."/>
            <person name="Vontas J."/>
            <person name="Armbruster P."/>
            <person name="Huang X."/>
            <person name="Yang Y."/>
            <person name="Zhang H."/>
            <person name="He W."/>
            <person name="Peng H."/>
            <person name="Liu Y."/>
            <person name="Wu K."/>
            <person name="Chen J."/>
            <person name="Lirakis M."/>
            <person name="Topalis P."/>
            <person name="Van Leeuwen T."/>
            <person name="Hall A.B."/>
            <person name="Jiang X."/>
            <person name="Thorpe C."/>
            <person name="Mueller R.L."/>
            <person name="Sun C."/>
            <person name="Waterhouse R.M."/>
            <person name="Yan G."/>
            <person name="Tu Z.J."/>
            <person name="Fang X."/>
            <person name="James A.A."/>
        </authorList>
    </citation>
    <scope>NUCLEOTIDE SEQUENCE [LARGE SCALE GENOMIC DNA]</scope>
    <source>
        <strain evidence="4">Foshan</strain>
    </source>
</reference>
<evidence type="ECO:0000256" key="2">
    <source>
        <dbReference type="SAM" id="MobiDB-lite"/>
    </source>
</evidence>
<dbReference type="Gene3D" id="3.30.40.10">
    <property type="entry name" value="Zinc/RING finger domain, C3HC4 (zinc finger)"/>
    <property type="match status" value="1"/>
</dbReference>
<reference evidence="3" key="2">
    <citation type="submission" date="2025-05" db="UniProtKB">
        <authorList>
            <consortium name="EnsemblMetazoa"/>
        </authorList>
    </citation>
    <scope>IDENTIFICATION</scope>
    <source>
        <strain evidence="3">Foshan</strain>
    </source>
</reference>
<evidence type="ECO:0000313" key="3">
    <source>
        <dbReference type="EnsemblMetazoa" id="AALFPA23_007468.P9927"/>
    </source>
</evidence>
<feature type="compositionally biased region" description="Basic residues" evidence="2">
    <location>
        <begin position="210"/>
        <end position="219"/>
    </location>
</feature>
<evidence type="ECO:0008006" key="5">
    <source>
        <dbReference type="Google" id="ProtNLM"/>
    </source>
</evidence>
<accession>A0ABM1YAZ1</accession>
<keyword evidence="4" id="KW-1185">Reference proteome</keyword>
<dbReference type="EnsemblMetazoa" id="AALFPA23_007468.R9927">
    <property type="protein sequence ID" value="AALFPA23_007468.P9927"/>
    <property type="gene ID" value="AALFPA23_007468"/>
</dbReference>
<evidence type="ECO:0000256" key="1">
    <source>
        <dbReference type="SAM" id="Coils"/>
    </source>
</evidence>
<feature type="region of interest" description="Disordered" evidence="2">
    <location>
        <begin position="54"/>
        <end position="90"/>
    </location>
</feature>
<feature type="region of interest" description="Disordered" evidence="2">
    <location>
        <begin position="178"/>
        <end position="256"/>
    </location>
</feature>
<proteinExistence type="predicted"/>
<keyword evidence="1" id="KW-0175">Coiled coil</keyword>
<feature type="compositionally biased region" description="Acidic residues" evidence="2">
    <location>
        <begin position="226"/>
        <end position="241"/>
    </location>
</feature>
<protein>
    <recommendedName>
        <fullName evidence="5">Zinc finger PHD-type domain-containing protein</fullName>
    </recommendedName>
</protein>
<dbReference type="GeneID" id="134289695"/>
<name>A0ABM1YAZ1_AEDAL</name>